<dbReference type="AlphaFoldDB" id="A0AAI9N1X8"/>
<dbReference type="Proteomes" id="UP000006772">
    <property type="component" value="Unassembled WGS sequence"/>
</dbReference>
<reference evidence="2 3" key="1">
    <citation type="journal article" date="2013" name="Front. Microbiol.">
        <title>The genome of the endophytic bacterium H. frisingense GSF30(T) identifies diverse strategies in the Herbaspirillum genus to interact with plants.</title>
        <authorList>
            <person name="Straub D."/>
            <person name="Rothballer M."/>
            <person name="Hartmann A."/>
            <person name="Ludewig U."/>
        </authorList>
    </citation>
    <scope>NUCLEOTIDE SEQUENCE [LARGE SCALE GENOMIC DNA]</scope>
    <source>
        <strain evidence="2 3">GSF30</strain>
    </source>
</reference>
<evidence type="ECO:0000256" key="1">
    <source>
        <dbReference type="SAM" id="Phobius"/>
    </source>
</evidence>
<proteinExistence type="predicted"/>
<keyword evidence="1" id="KW-0472">Membrane</keyword>
<evidence type="ECO:0000313" key="3">
    <source>
        <dbReference type="Proteomes" id="UP000006772"/>
    </source>
</evidence>
<accession>A0AAI9N1X8</accession>
<feature type="transmembrane region" description="Helical" evidence="1">
    <location>
        <begin position="70"/>
        <end position="85"/>
    </location>
</feature>
<sequence length="87" mass="9699">MSWTPPVAIFFACVALMLVGMTVWEVRSPTIERKGFLPMRTTRGDRLFIGLLAAAYINLAWVGLTDLDQWYAAVLGLLALVLIMRKG</sequence>
<feature type="transmembrane region" description="Helical" evidence="1">
    <location>
        <begin position="47"/>
        <end position="64"/>
    </location>
</feature>
<keyword evidence="1" id="KW-1133">Transmembrane helix</keyword>
<evidence type="ECO:0000313" key="2">
    <source>
        <dbReference type="EMBL" id="EOA02768.1"/>
    </source>
</evidence>
<organism evidence="2 3">
    <name type="scientific">Herbaspirillum frisingense GSF30</name>
    <dbReference type="NCBI Taxonomy" id="864073"/>
    <lineage>
        <taxon>Bacteria</taxon>
        <taxon>Pseudomonadati</taxon>
        <taxon>Pseudomonadota</taxon>
        <taxon>Betaproteobacteria</taxon>
        <taxon>Burkholderiales</taxon>
        <taxon>Oxalobacteraceae</taxon>
        <taxon>Herbaspirillum</taxon>
    </lineage>
</organism>
<dbReference type="InterPro" id="IPR018678">
    <property type="entry name" value="DUF2160_TM"/>
</dbReference>
<dbReference type="Pfam" id="PF09928">
    <property type="entry name" value="DUF2160"/>
    <property type="match status" value="1"/>
</dbReference>
<dbReference type="EMBL" id="AEEC02000039">
    <property type="protein sequence ID" value="EOA02768.1"/>
    <property type="molecule type" value="Genomic_DNA"/>
</dbReference>
<feature type="transmembrane region" description="Helical" evidence="1">
    <location>
        <begin position="6"/>
        <end position="26"/>
    </location>
</feature>
<protein>
    <submittedName>
        <fullName evidence="2">Integral transmembrane protein</fullName>
    </submittedName>
</protein>
<name>A0AAI9N1X8_9BURK</name>
<gene>
    <name evidence="2" type="ORF">HFRIS_020761</name>
</gene>
<keyword evidence="1 2" id="KW-0812">Transmembrane</keyword>
<comment type="caution">
    <text evidence="2">The sequence shown here is derived from an EMBL/GenBank/DDBJ whole genome shotgun (WGS) entry which is preliminary data.</text>
</comment>